<dbReference type="EMBL" id="VIFM01000107">
    <property type="protein sequence ID" value="TQF13245.1"/>
    <property type="molecule type" value="Genomic_DNA"/>
</dbReference>
<dbReference type="CDD" id="cd14740">
    <property type="entry name" value="PAAR_4"/>
    <property type="match status" value="1"/>
</dbReference>
<gene>
    <name evidence="1" type="ORF">FJV41_24925</name>
</gene>
<accession>A0A540WW71</accession>
<name>A0A540WW71_9BACT</name>
<sequence>MGYHVIVNGLVQSHAGTAGLTIATLPDVCKTPSPAGPVPVPYPNISRSADLAKGSKTVTAAGKMLAVKGSEFSQSTGDEAGSAGGVKSGTLRKESKWLSYSFDVKVEGKNACRLSDKMTCNHGNTVCLGGELDEMDSGEEGEDVLDLNIDCKQKQEDSDWDPCMVKQLCAKLEQINKNCTGSAVVKTPAARESPAYRSGLATFKNQFAESVNRKPPDEAAIKRQFLHECAYEEWNKAGRRPSPSGRGAGNFNPDHLHDAAFGGPLQDMANLKWLSARVNVTVGPMMKRFDPDKHKKLKATQCCD</sequence>
<dbReference type="OrthoDB" id="272411at2"/>
<evidence type="ECO:0000313" key="1">
    <source>
        <dbReference type="EMBL" id="TQF13245.1"/>
    </source>
</evidence>
<dbReference type="RefSeq" id="WP_141645046.1">
    <property type="nucleotide sequence ID" value="NZ_VIFM01000107.1"/>
</dbReference>
<keyword evidence="2" id="KW-1185">Reference proteome</keyword>
<proteinExistence type="predicted"/>
<protein>
    <submittedName>
        <fullName evidence="1">DUF4150 domain-containing protein</fullName>
    </submittedName>
</protein>
<comment type="caution">
    <text evidence="1">The sequence shown here is derived from an EMBL/GenBank/DDBJ whole genome shotgun (WGS) entry which is preliminary data.</text>
</comment>
<reference evidence="1 2" key="1">
    <citation type="submission" date="2019-06" db="EMBL/GenBank/DDBJ databases">
        <authorList>
            <person name="Livingstone P."/>
            <person name="Whitworth D."/>
        </authorList>
    </citation>
    <scope>NUCLEOTIDE SEQUENCE [LARGE SCALE GENOMIC DNA]</scope>
    <source>
        <strain evidence="1 2">AM401</strain>
    </source>
</reference>
<evidence type="ECO:0000313" key="2">
    <source>
        <dbReference type="Proteomes" id="UP000315369"/>
    </source>
</evidence>
<dbReference type="AlphaFoldDB" id="A0A540WW71"/>
<organism evidence="1 2">
    <name type="scientific">Myxococcus llanfairpwllgwyngyllgogerychwyrndrobwllllantysiliogogogochensis</name>
    <dbReference type="NCBI Taxonomy" id="2590453"/>
    <lineage>
        <taxon>Bacteria</taxon>
        <taxon>Pseudomonadati</taxon>
        <taxon>Myxococcota</taxon>
        <taxon>Myxococcia</taxon>
        <taxon>Myxococcales</taxon>
        <taxon>Cystobacterineae</taxon>
        <taxon>Myxococcaceae</taxon>
        <taxon>Myxococcus</taxon>
    </lineage>
</organism>
<dbReference type="Pfam" id="PF13665">
    <property type="entry name" value="Tox-PAAR-like"/>
    <property type="match status" value="1"/>
</dbReference>
<dbReference type="Proteomes" id="UP000315369">
    <property type="component" value="Unassembled WGS sequence"/>
</dbReference>